<evidence type="ECO:0000256" key="2">
    <source>
        <dbReference type="ARBA" id="ARBA00022840"/>
    </source>
</evidence>
<dbReference type="PANTHER" id="PTHR20953">
    <property type="entry name" value="KINASE-RELATED"/>
    <property type="match status" value="1"/>
</dbReference>
<dbReference type="InterPro" id="IPR003593">
    <property type="entry name" value="AAA+_ATPase"/>
</dbReference>
<organism evidence="4 5">
    <name type="scientific">Pseudoflavonifractor intestinihominis</name>
    <dbReference type="NCBI Taxonomy" id="3133171"/>
    <lineage>
        <taxon>Bacteria</taxon>
        <taxon>Bacillati</taxon>
        <taxon>Bacillota</taxon>
        <taxon>Clostridia</taxon>
        <taxon>Eubacteriales</taxon>
        <taxon>Oscillospiraceae</taxon>
        <taxon>Pseudoflavonifractor</taxon>
    </lineage>
</organism>
<dbReference type="Proteomes" id="UP001464378">
    <property type="component" value="Unassembled WGS sequence"/>
</dbReference>
<dbReference type="InterPro" id="IPR027417">
    <property type="entry name" value="P-loop_NTPase"/>
</dbReference>
<gene>
    <name evidence="4" type="ORF">WMO64_08595</name>
</gene>
<dbReference type="SMART" id="SM00382">
    <property type="entry name" value="AAA"/>
    <property type="match status" value="1"/>
</dbReference>
<evidence type="ECO:0000313" key="5">
    <source>
        <dbReference type="Proteomes" id="UP001464378"/>
    </source>
</evidence>
<dbReference type="SUPFAM" id="SSF52540">
    <property type="entry name" value="P-loop containing nucleoside triphosphate hydrolases"/>
    <property type="match status" value="1"/>
</dbReference>
<reference evidence="4 5" key="1">
    <citation type="submission" date="2024-03" db="EMBL/GenBank/DDBJ databases">
        <title>Human intestinal bacterial collection.</title>
        <authorList>
            <person name="Pauvert C."/>
            <person name="Hitch T.C.A."/>
            <person name="Clavel T."/>
        </authorList>
    </citation>
    <scope>NUCLEOTIDE SEQUENCE [LARGE SCALE GENOMIC DNA]</scope>
    <source>
        <strain evidence="4 5">CLA-AP-H29</strain>
    </source>
</reference>
<dbReference type="EMBL" id="JBBMFK010000012">
    <property type="protein sequence ID" value="MEQ2443529.1"/>
    <property type="molecule type" value="Genomic_DNA"/>
</dbReference>
<accession>A0ABV1E890</accession>
<proteinExistence type="predicted"/>
<dbReference type="PANTHER" id="PTHR20953:SF3">
    <property type="entry name" value="P-LOOP CONTAINING NUCLEOSIDE TRIPHOSPHATE HYDROLASES SUPERFAMILY PROTEIN"/>
    <property type="match status" value="1"/>
</dbReference>
<dbReference type="Pfam" id="PF19568">
    <property type="entry name" value="Spore_III_AA"/>
    <property type="match status" value="1"/>
</dbReference>
<name>A0ABV1E890_9FIRM</name>
<sequence length="314" mass="33168">MDRGMTEDAGARFRQAAALLPSRLRQAAEGLSREQQSRAEELRLRNGYPITVSGPEGEQVIPGCEQQRLTERDLGQVLEIATQASAHTVLEQVRNGFVTVRGGHRIGICGSGVVRDGEVCNLRRLSSLSIRVARSVPGISAGILDGLTVGGVLQSTLILSPPGGGKTTLLRDIIRAVSDGDGVAPMRVGIADERGELAAMYDGLPQLNVGRRTDVLDGCPKGTALLMLLRGMNPQVLAADEITAPADCAALEAAANCGVTLLATAHASGTEDLSSRPLYRRLLDGGIFRRVVLIRGSGRSRTYQVKRLEGGAAC</sequence>
<evidence type="ECO:0000259" key="3">
    <source>
        <dbReference type="SMART" id="SM00382"/>
    </source>
</evidence>
<keyword evidence="1" id="KW-0547">Nucleotide-binding</keyword>
<protein>
    <submittedName>
        <fullName evidence="4">Stage III sporulation protein AB</fullName>
    </submittedName>
</protein>
<dbReference type="InterPro" id="IPR045735">
    <property type="entry name" value="Spore_III_AA_AAA+_ATPase"/>
</dbReference>
<dbReference type="RefSeq" id="WP_294518233.1">
    <property type="nucleotide sequence ID" value="NZ_JBBMFK010000012.1"/>
</dbReference>
<dbReference type="Gene3D" id="3.40.50.300">
    <property type="entry name" value="P-loop containing nucleotide triphosphate hydrolases"/>
    <property type="match status" value="1"/>
</dbReference>
<keyword evidence="2" id="KW-0067">ATP-binding</keyword>
<evidence type="ECO:0000313" key="4">
    <source>
        <dbReference type="EMBL" id="MEQ2443529.1"/>
    </source>
</evidence>
<keyword evidence="5" id="KW-1185">Reference proteome</keyword>
<evidence type="ECO:0000256" key="1">
    <source>
        <dbReference type="ARBA" id="ARBA00022741"/>
    </source>
</evidence>
<feature type="domain" description="AAA+ ATPase" evidence="3">
    <location>
        <begin position="152"/>
        <end position="298"/>
    </location>
</feature>
<comment type="caution">
    <text evidence="4">The sequence shown here is derived from an EMBL/GenBank/DDBJ whole genome shotgun (WGS) entry which is preliminary data.</text>
</comment>